<keyword evidence="4" id="KW-0812">Transmembrane</keyword>
<dbReference type="PANTHER" id="PTHR31297">
    <property type="entry name" value="GLUCAN ENDO-1,6-BETA-GLUCOSIDASE B"/>
    <property type="match status" value="1"/>
</dbReference>
<evidence type="ECO:0000313" key="28">
    <source>
        <dbReference type="EMBL" id="KAE9242118.1"/>
    </source>
</evidence>
<dbReference type="Pfam" id="PF14295">
    <property type="entry name" value="PAN_4"/>
    <property type="match status" value="2"/>
</dbReference>
<comment type="similarity">
    <text evidence="2 19">Belongs to the glycosyl hydrolase 5 (cellulase A) family.</text>
</comment>
<dbReference type="Gene3D" id="3.50.4.10">
    <property type="entry name" value="Hepatocyte Growth Factor"/>
    <property type="match status" value="2"/>
</dbReference>
<dbReference type="InterPro" id="IPR050386">
    <property type="entry name" value="Glycosyl_hydrolase_5"/>
</dbReference>
<dbReference type="InterPro" id="IPR000177">
    <property type="entry name" value="Apple"/>
</dbReference>
<dbReference type="EMBL" id="QXFZ01000274">
    <property type="protein sequence ID" value="KAE9123544.1"/>
    <property type="molecule type" value="Genomic_DNA"/>
</dbReference>
<keyword evidence="3" id="KW-1003">Cell membrane</keyword>
<evidence type="ECO:0000313" key="37">
    <source>
        <dbReference type="Proteomes" id="UP000460718"/>
    </source>
</evidence>
<evidence type="ECO:0000256" key="4">
    <source>
        <dbReference type="ARBA" id="ARBA00022692"/>
    </source>
</evidence>
<dbReference type="Proteomes" id="UP000441208">
    <property type="component" value="Unassembled WGS sequence"/>
</dbReference>
<comment type="caution">
    <text evidence="22">The sequence shown here is derived from an EMBL/GenBank/DDBJ whole genome shotgun (WGS) entry which is preliminary data.</text>
</comment>
<keyword evidence="12" id="KW-0325">Glycoprotein</keyword>
<evidence type="ECO:0000256" key="3">
    <source>
        <dbReference type="ARBA" id="ARBA00022475"/>
    </source>
</evidence>
<dbReference type="GO" id="GO:0005886">
    <property type="term" value="C:plasma membrane"/>
    <property type="evidence" value="ECO:0007669"/>
    <property type="project" value="UniProtKB-SubCell"/>
</dbReference>
<evidence type="ECO:0000313" key="31">
    <source>
        <dbReference type="Proteomes" id="UP000429523"/>
    </source>
</evidence>
<dbReference type="GO" id="GO:0004338">
    <property type="term" value="F:glucan exo-1,3-beta-glucosidase activity"/>
    <property type="evidence" value="ECO:0007669"/>
    <property type="project" value="UniProtKB-EC"/>
</dbReference>
<evidence type="ECO:0000313" key="22">
    <source>
        <dbReference type="EMBL" id="KAE8941076.1"/>
    </source>
</evidence>
<evidence type="ECO:0000256" key="19">
    <source>
        <dbReference type="RuleBase" id="RU361153"/>
    </source>
</evidence>
<dbReference type="EMBL" id="QXGC01000277">
    <property type="protein sequence ID" value="KAE9242118.1"/>
    <property type="molecule type" value="Genomic_DNA"/>
</dbReference>
<keyword evidence="6" id="KW-0677">Repeat</keyword>
<protein>
    <recommendedName>
        <fullName evidence="17">glucan 1,3-beta-glucosidase</fullName>
        <ecNumber evidence="17">3.2.1.58</ecNumber>
    </recommendedName>
    <alternativeName>
        <fullName evidence="18">Exo-1,3-beta-glucanase D</fullName>
    </alternativeName>
</protein>
<evidence type="ECO:0000313" key="23">
    <source>
        <dbReference type="EMBL" id="KAE9017103.1"/>
    </source>
</evidence>
<keyword evidence="8" id="KW-0735">Signal-anchor</keyword>
<evidence type="ECO:0000313" key="35">
    <source>
        <dbReference type="Proteomes" id="UP000440732"/>
    </source>
</evidence>
<dbReference type="InterPro" id="IPR001547">
    <property type="entry name" value="Glyco_hydro_5"/>
</dbReference>
<dbReference type="SMART" id="SM00223">
    <property type="entry name" value="APPLE"/>
    <property type="match status" value="2"/>
</dbReference>
<evidence type="ECO:0000256" key="10">
    <source>
        <dbReference type="ARBA" id="ARBA00023136"/>
    </source>
</evidence>
<dbReference type="Proteomes" id="UP000440732">
    <property type="component" value="Unassembled WGS sequence"/>
</dbReference>
<keyword evidence="9" id="KW-1133">Transmembrane helix</keyword>
<dbReference type="GO" id="GO:0071555">
    <property type="term" value="P:cell wall organization"/>
    <property type="evidence" value="ECO:0007669"/>
    <property type="project" value="UniProtKB-KW"/>
</dbReference>
<evidence type="ECO:0000256" key="20">
    <source>
        <dbReference type="SAM" id="SignalP"/>
    </source>
</evidence>
<dbReference type="SMART" id="SM00236">
    <property type="entry name" value="fCBD"/>
    <property type="match status" value="2"/>
</dbReference>
<feature type="chain" id="PRO_5033520626" description="glucan 1,3-beta-glucosidase" evidence="20">
    <location>
        <begin position="22"/>
        <end position="630"/>
    </location>
</feature>
<evidence type="ECO:0000256" key="8">
    <source>
        <dbReference type="ARBA" id="ARBA00022968"/>
    </source>
</evidence>
<evidence type="ECO:0000313" key="34">
    <source>
        <dbReference type="Proteomes" id="UP000440367"/>
    </source>
</evidence>
<evidence type="ECO:0000313" key="36">
    <source>
        <dbReference type="Proteomes" id="UP000441208"/>
    </source>
</evidence>
<evidence type="ECO:0000256" key="14">
    <source>
        <dbReference type="ARBA" id="ARBA00023316"/>
    </source>
</evidence>
<dbReference type="Proteomes" id="UP000437068">
    <property type="component" value="Unassembled WGS sequence"/>
</dbReference>
<comment type="catalytic activity">
    <reaction evidence="15">
        <text>Successive hydrolysis of beta-D-glucose units from the non-reducing ends of (1-&gt;3)-beta-D-glucans, releasing alpha-glucose.</text>
        <dbReference type="EC" id="3.2.1.58"/>
    </reaction>
</comment>
<dbReference type="GO" id="GO:0006508">
    <property type="term" value="P:proteolysis"/>
    <property type="evidence" value="ECO:0007669"/>
    <property type="project" value="InterPro"/>
</dbReference>
<evidence type="ECO:0000256" key="7">
    <source>
        <dbReference type="ARBA" id="ARBA00022801"/>
    </source>
</evidence>
<dbReference type="InterPro" id="IPR003609">
    <property type="entry name" value="Pan_app"/>
</dbReference>
<evidence type="ECO:0000313" key="29">
    <source>
        <dbReference type="EMBL" id="KAE9248410.1"/>
    </source>
</evidence>
<evidence type="ECO:0000313" key="38">
    <source>
        <dbReference type="Proteomes" id="UP000476176"/>
    </source>
</evidence>
<comment type="function">
    <text evidence="16">Glucosidase involved in the degradation of cellulosic biomass. Active on lichenan.</text>
</comment>
<evidence type="ECO:0000313" key="26">
    <source>
        <dbReference type="EMBL" id="KAE9147539.1"/>
    </source>
</evidence>
<accession>A0A6A3F8V6</accession>
<evidence type="ECO:0000256" key="12">
    <source>
        <dbReference type="ARBA" id="ARBA00023180"/>
    </source>
</evidence>
<dbReference type="Proteomes" id="UP000460718">
    <property type="component" value="Unassembled WGS sequence"/>
</dbReference>
<proteinExistence type="inferred from homology"/>
<evidence type="ECO:0000256" key="16">
    <source>
        <dbReference type="ARBA" id="ARBA00037126"/>
    </source>
</evidence>
<keyword evidence="32" id="KW-1185">Reference proteome</keyword>
<dbReference type="CDD" id="cd01100">
    <property type="entry name" value="APPLE_Factor_XI_like"/>
    <property type="match status" value="2"/>
</dbReference>
<dbReference type="Proteomes" id="UP000440367">
    <property type="component" value="Unassembled WGS sequence"/>
</dbReference>
<gene>
    <name evidence="30" type="ORF">PF001_g7418</name>
    <name evidence="29" type="ORF">PF002_g5788</name>
    <name evidence="28" type="ORF">PF004_g6754</name>
    <name evidence="27" type="ORF">PF005_g8181</name>
    <name evidence="26" type="ORF">PF006_g7791</name>
    <name evidence="24" type="ORF">PF007_g7028</name>
    <name evidence="22" type="ORF">PF009_g9133</name>
    <name evidence="25" type="ORF">PF010_g3864</name>
    <name evidence="23" type="ORF">PF011_g6851</name>
</gene>
<dbReference type="EMBL" id="QXGF01000384">
    <property type="protein sequence ID" value="KAE8941076.1"/>
    <property type="molecule type" value="Genomic_DNA"/>
</dbReference>
<dbReference type="InterPro" id="IPR000254">
    <property type="entry name" value="CBD"/>
</dbReference>
<dbReference type="FunFam" id="3.50.4.10:FF:000028">
    <property type="entry name" value="Uncharacterized protein"/>
    <property type="match status" value="1"/>
</dbReference>
<dbReference type="Proteomes" id="UP000433483">
    <property type="component" value="Unassembled WGS sequence"/>
</dbReference>
<keyword evidence="13 19" id="KW-0326">Glycosidase</keyword>
<dbReference type="FunFam" id="3.20.20.80:FF:000113">
    <property type="entry name" value="Glucan 1,3-beta-glucosidase"/>
    <property type="match status" value="1"/>
</dbReference>
<dbReference type="Proteomes" id="UP000476176">
    <property type="component" value="Unassembled WGS sequence"/>
</dbReference>
<dbReference type="PROSITE" id="PS50948">
    <property type="entry name" value="PAN"/>
    <property type="match status" value="1"/>
</dbReference>
<dbReference type="AlphaFoldDB" id="A0A6A3F8V6"/>
<dbReference type="Proteomes" id="UP000429523">
    <property type="component" value="Unassembled WGS sequence"/>
</dbReference>
<dbReference type="GO" id="GO:0030248">
    <property type="term" value="F:cellulose binding"/>
    <property type="evidence" value="ECO:0007669"/>
    <property type="project" value="InterPro"/>
</dbReference>
<evidence type="ECO:0000313" key="33">
    <source>
        <dbReference type="Proteomes" id="UP000437068"/>
    </source>
</evidence>
<keyword evidence="10" id="KW-0472">Membrane</keyword>
<evidence type="ECO:0000256" key="5">
    <source>
        <dbReference type="ARBA" id="ARBA00022729"/>
    </source>
</evidence>
<dbReference type="InterPro" id="IPR017853">
    <property type="entry name" value="GH"/>
</dbReference>
<dbReference type="EMBL" id="QXGA01000342">
    <property type="protein sequence ID" value="KAE9147539.1"/>
    <property type="molecule type" value="Genomic_DNA"/>
</dbReference>
<evidence type="ECO:0000256" key="11">
    <source>
        <dbReference type="ARBA" id="ARBA00023157"/>
    </source>
</evidence>
<keyword evidence="11" id="KW-1015">Disulfide bond</keyword>
<evidence type="ECO:0000256" key="9">
    <source>
        <dbReference type="ARBA" id="ARBA00022989"/>
    </source>
</evidence>
<keyword evidence="5 20" id="KW-0732">Signal</keyword>
<evidence type="ECO:0000313" key="25">
    <source>
        <dbReference type="EMBL" id="KAE9130353.1"/>
    </source>
</evidence>
<dbReference type="EMBL" id="QXGB01000341">
    <property type="protein sequence ID" value="KAE9218645.1"/>
    <property type="molecule type" value="Genomic_DNA"/>
</dbReference>
<keyword evidence="7 19" id="KW-0378">Hydrolase</keyword>
<dbReference type="EMBL" id="QXGD01000194">
    <property type="protein sequence ID" value="KAE9248410.1"/>
    <property type="molecule type" value="Genomic_DNA"/>
</dbReference>
<evidence type="ECO:0000256" key="15">
    <source>
        <dbReference type="ARBA" id="ARBA00036824"/>
    </source>
</evidence>
<dbReference type="EC" id="3.2.1.58" evidence="17"/>
<evidence type="ECO:0000256" key="13">
    <source>
        <dbReference type="ARBA" id="ARBA00023295"/>
    </source>
</evidence>
<dbReference type="EMBL" id="QXGE01000316">
    <property type="protein sequence ID" value="KAE9316239.1"/>
    <property type="molecule type" value="Genomic_DNA"/>
</dbReference>
<evidence type="ECO:0000313" key="27">
    <source>
        <dbReference type="EMBL" id="KAE9218645.1"/>
    </source>
</evidence>
<evidence type="ECO:0000313" key="24">
    <source>
        <dbReference type="EMBL" id="KAE9123544.1"/>
    </source>
</evidence>
<feature type="signal peptide" evidence="20">
    <location>
        <begin position="1"/>
        <end position="21"/>
    </location>
</feature>
<evidence type="ECO:0000256" key="18">
    <source>
        <dbReference type="ARBA" id="ARBA00041260"/>
    </source>
</evidence>
<evidence type="ECO:0000313" key="39">
    <source>
        <dbReference type="Proteomes" id="UP000488956"/>
    </source>
</evidence>
<dbReference type="Proteomes" id="UP000488956">
    <property type="component" value="Unassembled WGS sequence"/>
</dbReference>
<organism evidence="22 31">
    <name type="scientific">Phytophthora fragariae</name>
    <dbReference type="NCBI Taxonomy" id="53985"/>
    <lineage>
        <taxon>Eukaryota</taxon>
        <taxon>Sar</taxon>
        <taxon>Stramenopiles</taxon>
        <taxon>Oomycota</taxon>
        <taxon>Peronosporomycetes</taxon>
        <taxon>Peronosporales</taxon>
        <taxon>Peronosporaceae</taxon>
        <taxon>Phytophthora</taxon>
    </lineage>
</organism>
<dbReference type="SUPFAM" id="SSF51445">
    <property type="entry name" value="(Trans)glycosidases"/>
    <property type="match status" value="1"/>
</dbReference>
<sequence length="630" mass="68152">MSSSRLLLLALAASSVTGVTASADACAASGGYCGNEQSGPSCCSSGNYCQPWNPSYYQCRPAPAKCGTPEVGVDYYGADIADIVGLVLPEECCTKCSATSGCVVFTFINSGWDGQTHCYLKSSTGTKKTVAGAVSAVVASATCSTPTDGYCGNSKGSTCCPTTAYCQPWNSDYYQCKDLPAKCSTQLTDVDFYGNDMGVSFGGFPWDCCETCASTPGCVGYTFVNADSRGSACYLKSSLAGKRTSVGAVSGTVNSPLTVNSTSTHVQAQIRSGAVKSRAVNLGGWLVSENWMSWDSPLWANVSSDRAWRGEYNVMKTLGKTDGTAAFEAHRKSWITEADIKEITDTGVLNTVRVPVGHWIVRDATTSPGTEGDMFAPGGLRYLDALINDWAVKYNLAVLVSLHAHQGSQNGYEHSAPVTIGSVAWSTSQTNIDNSLVFSTFLAARYKNSPAFLGLALMNEPQPPVDRTALQNYYIEAYNRIRATGNQCILLVTPFLSEQDADHLNGMIGAPDYVNVWNEIHAYFIWGYDGVSEEQILEQVDSYDQSHLKAAPTNNRLFLGEWCMGGPPDQTGIFQNLDNFRELGKKQLAYYNADATGGWAFWTWRHSDETIKRTGWSMRYLIRNGYINLS</sequence>
<dbReference type="EMBL" id="QXFW01000295">
    <property type="protein sequence ID" value="KAE9017103.1"/>
    <property type="molecule type" value="Genomic_DNA"/>
</dbReference>
<evidence type="ECO:0000256" key="6">
    <source>
        <dbReference type="ARBA" id="ARBA00022737"/>
    </source>
</evidence>
<dbReference type="GO" id="GO:0005576">
    <property type="term" value="C:extracellular region"/>
    <property type="evidence" value="ECO:0007669"/>
    <property type="project" value="InterPro"/>
</dbReference>
<comment type="subcellular location">
    <subcellularLocation>
        <location evidence="1">Cell membrane</location>
        <topology evidence="1">Single-pass type II membrane protein</topology>
    </subcellularLocation>
</comment>
<dbReference type="OrthoDB" id="1887033at2759"/>
<evidence type="ECO:0000313" key="30">
    <source>
        <dbReference type="EMBL" id="KAE9316239.1"/>
    </source>
</evidence>
<dbReference type="Pfam" id="PF00150">
    <property type="entry name" value="Cellulase"/>
    <property type="match status" value="1"/>
</dbReference>
<evidence type="ECO:0000313" key="32">
    <source>
        <dbReference type="Proteomes" id="UP000433483"/>
    </source>
</evidence>
<feature type="domain" description="Apple" evidence="21">
    <location>
        <begin position="66"/>
        <end position="143"/>
    </location>
</feature>
<reference evidence="31 32" key="1">
    <citation type="submission" date="2018-08" db="EMBL/GenBank/DDBJ databases">
        <title>Genomic investigation of the strawberry pathogen Phytophthora fragariae indicates pathogenicity is determined by transcriptional variation in three key races.</title>
        <authorList>
            <person name="Adams T.M."/>
            <person name="Armitage A.D."/>
            <person name="Sobczyk M.K."/>
            <person name="Bates H.J."/>
            <person name="Dunwell J.M."/>
            <person name="Nellist C.F."/>
            <person name="Harrison R.J."/>
        </authorList>
    </citation>
    <scope>NUCLEOTIDE SEQUENCE [LARGE SCALE GENOMIC DNA]</scope>
    <source>
        <strain evidence="30 33">A4</strain>
        <strain evidence="29 34">BC-1</strain>
        <strain evidence="28 38">BC-23</strain>
        <strain evidence="27 32">NOV-27</strain>
        <strain evidence="26 35">NOV-5</strain>
        <strain evidence="24 36">NOV-71</strain>
        <strain evidence="22 31">NOV-9</strain>
        <strain evidence="25 39">ONT-3</strain>
        <strain evidence="23 37">SCRP245</strain>
    </source>
</reference>
<keyword evidence="14" id="KW-0961">Cell wall biogenesis/degradation</keyword>
<dbReference type="EMBL" id="QXFX01000127">
    <property type="protein sequence ID" value="KAE9130353.1"/>
    <property type="molecule type" value="Genomic_DNA"/>
</dbReference>
<dbReference type="Gene3D" id="3.20.20.80">
    <property type="entry name" value="Glycosidases"/>
    <property type="match status" value="1"/>
</dbReference>
<evidence type="ECO:0000256" key="17">
    <source>
        <dbReference type="ARBA" id="ARBA00038929"/>
    </source>
</evidence>
<dbReference type="PANTHER" id="PTHR31297:SF34">
    <property type="entry name" value="GLUCAN 1,3-BETA-GLUCOSIDASE 2"/>
    <property type="match status" value="1"/>
</dbReference>
<evidence type="ECO:0000259" key="21">
    <source>
        <dbReference type="PROSITE" id="PS50948"/>
    </source>
</evidence>
<dbReference type="GO" id="GO:0009986">
    <property type="term" value="C:cell surface"/>
    <property type="evidence" value="ECO:0007669"/>
    <property type="project" value="TreeGrafter"/>
</dbReference>
<evidence type="ECO:0000256" key="2">
    <source>
        <dbReference type="ARBA" id="ARBA00005641"/>
    </source>
</evidence>
<dbReference type="GO" id="GO:0009251">
    <property type="term" value="P:glucan catabolic process"/>
    <property type="evidence" value="ECO:0007669"/>
    <property type="project" value="TreeGrafter"/>
</dbReference>
<name>A0A6A3F8V6_9STRA</name>
<evidence type="ECO:0000256" key="1">
    <source>
        <dbReference type="ARBA" id="ARBA00004401"/>
    </source>
</evidence>